<dbReference type="Gene3D" id="3.40.50.2000">
    <property type="entry name" value="Glycogen Phosphorylase B"/>
    <property type="match status" value="2"/>
</dbReference>
<protein>
    <submittedName>
        <fullName evidence="3">Uncharacterized protein</fullName>
    </submittedName>
</protein>
<dbReference type="AlphaFoldDB" id="A0A6A2ZMK7"/>
<feature type="region of interest" description="Disordered" evidence="2">
    <location>
        <begin position="1"/>
        <end position="29"/>
    </location>
</feature>
<dbReference type="InterPro" id="IPR050481">
    <property type="entry name" value="UDP-glycosyltransf_plant"/>
</dbReference>
<dbReference type="Proteomes" id="UP000436088">
    <property type="component" value="Unassembled WGS sequence"/>
</dbReference>
<comment type="similarity">
    <text evidence="1">Belongs to the UDP-glycosyltransferase family.</text>
</comment>
<proteinExistence type="inferred from homology"/>
<comment type="caution">
    <text evidence="3">The sequence shown here is derived from an EMBL/GenBank/DDBJ whole genome shotgun (WGS) entry which is preliminary data.</text>
</comment>
<dbReference type="GO" id="GO:0035251">
    <property type="term" value="F:UDP-glucosyltransferase activity"/>
    <property type="evidence" value="ECO:0007669"/>
    <property type="project" value="InterPro"/>
</dbReference>
<accession>A0A6A2ZMK7</accession>
<dbReference type="PANTHER" id="PTHR48049:SF52">
    <property type="entry name" value="ANTHOCYANIDIN 3-O-GLUCOSIDE 2''-O-GLUCOSYLTRANSFERASE-LIKE"/>
    <property type="match status" value="1"/>
</dbReference>
<gene>
    <name evidence="3" type="ORF">F3Y22_tig00110819pilonHSYRG00061</name>
</gene>
<name>A0A6A2ZMK7_HIBSY</name>
<evidence type="ECO:0000313" key="3">
    <source>
        <dbReference type="EMBL" id="KAE8692960.1"/>
    </source>
</evidence>
<sequence length="141" mass="15685">MIIRRAPMLQACRKPSSIPTKSSNSKTKHMPTALAKPIIHSPLYSEPLLHMQHTPTRPSIQVGPCLPETKTRQLDEKWVRWLSQFEPGSVVFCSFGSQSELKKDEFQELVLGFESCGLPSLVALKPPKGCSTVEEALPQGF</sequence>
<dbReference type="EMBL" id="VEPZ02001124">
    <property type="protein sequence ID" value="KAE8692960.1"/>
    <property type="molecule type" value="Genomic_DNA"/>
</dbReference>
<organism evidence="3 4">
    <name type="scientific">Hibiscus syriacus</name>
    <name type="common">Rose of Sharon</name>
    <dbReference type="NCBI Taxonomy" id="106335"/>
    <lineage>
        <taxon>Eukaryota</taxon>
        <taxon>Viridiplantae</taxon>
        <taxon>Streptophyta</taxon>
        <taxon>Embryophyta</taxon>
        <taxon>Tracheophyta</taxon>
        <taxon>Spermatophyta</taxon>
        <taxon>Magnoliopsida</taxon>
        <taxon>eudicotyledons</taxon>
        <taxon>Gunneridae</taxon>
        <taxon>Pentapetalae</taxon>
        <taxon>rosids</taxon>
        <taxon>malvids</taxon>
        <taxon>Malvales</taxon>
        <taxon>Malvaceae</taxon>
        <taxon>Malvoideae</taxon>
        <taxon>Hibiscus</taxon>
    </lineage>
</organism>
<keyword evidence="4" id="KW-1185">Reference proteome</keyword>
<dbReference type="PANTHER" id="PTHR48049">
    <property type="entry name" value="GLYCOSYLTRANSFERASE"/>
    <property type="match status" value="1"/>
</dbReference>
<evidence type="ECO:0000313" key="4">
    <source>
        <dbReference type="Proteomes" id="UP000436088"/>
    </source>
</evidence>
<reference evidence="3" key="1">
    <citation type="submission" date="2019-09" db="EMBL/GenBank/DDBJ databases">
        <title>Draft genome information of white flower Hibiscus syriacus.</title>
        <authorList>
            <person name="Kim Y.-M."/>
        </authorList>
    </citation>
    <scope>NUCLEOTIDE SEQUENCE [LARGE SCALE GENOMIC DNA]</scope>
    <source>
        <strain evidence="3">YM2019G1</strain>
    </source>
</reference>
<evidence type="ECO:0000256" key="2">
    <source>
        <dbReference type="SAM" id="MobiDB-lite"/>
    </source>
</evidence>
<evidence type="ECO:0000256" key="1">
    <source>
        <dbReference type="ARBA" id="ARBA00009995"/>
    </source>
</evidence>
<dbReference type="SUPFAM" id="SSF53756">
    <property type="entry name" value="UDP-Glycosyltransferase/glycogen phosphorylase"/>
    <property type="match status" value="1"/>
</dbReference>